<evidence type="ECO:0000313" key="1">
    <source>
        <dbReference type="EMBL" id="KAH7028350.1"/>
    </source>
</evidence>
<organism evidence="1 2">
    <name type="scientific">Macrophomina phaseolina</name>
    <dbReference type="NCBI Taxonomy" id="35725"/>
    <lineage>
        <taxon>Eukaryota</taxon>
        <taxon>Fungi</taxon>
        <taxon>Dikarya</taxon>
        <taxon>Ascomycota</taxon>
        <taxon>Pezizomycotina</taxon>
        <taxon>Dothideomycetes</taxon>
        <taxon>Dothideomycetes incertae sedis</taxon>
        <taxon>Botryosphaeriales</taxon>
        <taxon>Botryosphaeriaceae</taxon>
        <taxon>Macrophomina</taxon>
    </lineage>
</organism>
<reference evidence="1 2" key="1">
    <citation type="journal article" date="2021" name="Nat. Commun.">
        <title>Genetic determinants of endophytism in the Arabidopsis root mycobiome.</title>
        <authorList>
            <person name="Mesny F."/>
            <person name="Miyauchi S."/>
            <person name="Thiergart T."/>
            <person name="Pickel B."/>
            <person name="Atanasova L."/>
            <person name="Karlsson M."/>
            <person name="Huettel B."/>
            <person name="Barry K.W."/>
            <person name="Haridas S."/>
            <person name="Chen C."/>
            <person name="Bauer D."/>
            <person name="Andreopoulos W."/>
            <person name="Pangilinan J."/>
            <person name="LaButti K."/>
            <person name="Riley R."/>
            <person name="Lipzen A."/>
            <person name="Clum A."/>
            <person name="Drula E."/>
            <person name="Henrissat B."/>
            <person name="Kohler A."/>
            <person name="Grigoriev I.V."/>
            <person name="Martin F.M."/>
            <person name="Hacquard S."/>
        </authorList>
    </citation>
    <scope>NUCLEOTIDE SEQUENCE [LARGE SCALE GENOMIC DNA]</scope>
    <source>
        <strain evidence="1 2">MPI-SDFR-AT-0080</strain>
    </source>
</reference>
<comment type="caution">
    <text evidence="1">The sequence shown here is derived from an EMBL/GenBank/DDBJ whole genome shotgun (WGS) entry which is preliminary data.</text>
</comment>
<name>A0ABQ8FXE9_9PEZI</name>
<protein>
    <submittedName>
        <fullName evidence="1">Uncharacterized protein</fullName>
    </submittedName>
</protein>
<dbReference type="EMBL" id="JAGTJR010000050">
    <property type="protein sequence ID" value="KAH7028350.1"/>
    <property type="molecule type" value="Genomic_DNA"/>
</dbReference>
<sequence length="179" mass="20480">MDWRRRRRRRRRRRLSEWFLRAQGALQHGPDSVRKMDGVGLRGSREDDQLIPLSARCTRPSQQCILGLRPWTYTIPDLVASSTCTTALLCPKRLHHDSLTRVNSIARERCAAWLLALRLTLRTDSYSRCAIQPQTTGRSTFVQLPLHYFPPTARPAPSDAPAQLTSLDRATALTYRLMG</sequence>
<dbReference type="Proteomes" id="UP000774617">
    <property type="component" value="Unassembled WGS sequence"/>
</dbReference>
<proteinExistence type="predicted"/>
<evidence type="ECO:0000313" key="2">
    <source>
        <dbReference type="Proteomes" id="UP000774617"/>
    </source>
</evidence>
<keyword evidence="2" id="KW-1185">Reference proteome</keyword>
<accession>A0ABQ8FXE9</accession>
<gene>
    <name evidence="1" type="ORF">B0J12DRAFT_351696</name>
</gene>